<protein>
    <submittedName>
        <fullName evidence="1">Histidine kinase</fullName>
    </submittedName>
</protein>
<reference evidence="1 2" key="1">
    <citation type="submission" date="2024-06" db="EMBL/GenBank/DDBJ databases">
        <title>The Natural Products Discovery Center: Release of the First 8490 Sequenced Strains for Exploring Actinobacteria Biosynthetic Diversity.</title>
        <authorList>
            <person name="Kalkreuter E."/>
            <person name="Kautsar S.A."/>
            <person name="Yang D."/>
            <person name="Bader C.D."/>
            <person name="Teijaro C.N."/>
            <person name="Fluegel L."/>
            <person name="Davis C.M."/>
            <person name="Simpson J.R."/>
            <person name="Lauterbach L."/>
            <person name="Steele A.D."/>
            <person name="Gui C."/>
            <person name="Meng S."/>
            <person name="Li G."/>
            <person name="Viehrig K."/>
            <person name="Ye F."/>
            <person name="Su P."/>
            <person name="Kiefer A.F."/>
            <person name="Nichols A."/>
            <person name="Cepeda A.J."/>
            <person name="Yan W."/>
            <person name="Fan B."/>
            <person name="Jiang Y."/>
            <person name="Adhikari A."/>
            <person name="Zheng C.-J."/>
            <person name="Schuster L."/>
            <person name="Cowan T.M."/>
            <person name="Smanski M.J."/>
            <person name="Chevrette M.G."/>
            <person name="De Carvalho L.P.S."/>
            <person name="Shen B."/>
        </authorList>
    </citation>
    <scope>NUCLEOTIDE SEQUENCE [LARGE SCALE GENOMIC DNA]</scope>
    <source>
        <strain evidence="1 2">NPDC045705</strain>
    </source>
</reference>
<accession>A0ABV3CWG5</accession>
<sequence length="285" mass="30321">MSERHMPSFDVTRSRFRLNDDEVFVLAQLATGQPVPESMAPAAARLRDCGLTNGAGELSALLLPLMQTLVQPAVIVSLEAGGRQGTLHHGVLIGEDHVVCHETWPGQEEAEYRLVEPRTVVWTLADLIGLRRSGAAEAGDEVVETTVGVLEAGLAALEKAASTPGADERGQVAEALRAAGASDGTAVRLAELIVEVRSNWRMTAAWQGRQDGVQGVSARAVAAWDCGPLGYWLRELPAEPMAEGGASAGSPFRLRHVAPKHIWQELTGLLPDEGELVREPAPAQG</sequence>
<evidence type="ECO:0000313" key="2">
    <source>
        <dbReference type="Proteomes" id="UP001551210"/>
    </source>
</evidence>
<keyword evidence="1" id="KW-0808">Transferase</keyword>
<keyword evidence="2" id="KW-1185">Reference proteome</keyword>
<organism evidence="1 2">
    <name type="scientific">Streptomyces exfoliatus</name>
    <name type="common">Streptomyces hydrogenans</name>
    <dbReference type="NCBI Taxonomy" id="1905"/>
    <lineage>
        <taxon>Bacteria</taxon>
        <taxon>Bacillati</taxon>
        <taxon>Actinomycetota</taxon>
        <taxon>Actinomycetes</taxon>
        <taxon>Kitasatosporales</taxon>
        <taxon>Streptomycetaceae</taxon>
        <taxon>Streptomyces</taxon>
    </lineage>
</organism>
<keyword evidence="1" id="KW-0418">Kinase</keyword>
<dbReference type="GO" id="GO:0016301">
    <property type="term" value="F:kinase activity"/>
    <property type="evidence" value="ECO:0007669"/>
    <property type="project" value="UniProtKB-KW"/>
</dbReference>
<name>A0ABV3CWG5_STREX</name>
<dbReference type="EMBL" id="JBEZAM010000012">
    <property type="protein sequence ID" value="MEU7294038.1"/>
    <property type="molecule type" value="Genomic_DNA"/>
</dbReference>
<proteinExistence type="predicted"/>
<gene>
    <name evidence="1" type="ORF">AB0A76_12655</name>
</gene>
<dbReference type="RefSeq" id="WP_359206492.1">
    <property type="nucleotide sequence ID" value="NZ_JBEZAM010000012.1"/>
</dbReference>
<evidence type="ECO:0000313" key="1">
    <source>
        <dbReference type="EMBL" id="MEU7294038.1"/>
    </source>
</evidence>
<dbReference type="Proteomes" id="UP001551210">
    <property type="component" value="Unassembled WGS sequence"/>
</dbReference>
<comment type="caution">
    <text evidence="1">The sequence shown here is derived from an EMBL/GenBank/DDBJ whole genome shotgun (WGS) entry which is preliminary data.</text>
</comment>